<evidence type="ECO:0000259" key="3">
    <source>
        <dbReference type="PROSITE" id="PS50102"/>
    </source>
</evidence>
<dbReference type="STRING" id="215250.A0A316YT45"/>
<keyword evidence="1" id="KW-0694">RNA-binding</keyword>
<dbReference type="EMBL" id="KZ819635">
    <property type="protein sequence ID" value="PWN92206.1"/>
    <property type="molecule type" value="Genomic_DNA"/>
</dbReference>
<name>A0A316YT45_9BASI</name>
<dbReference type="InParanoid" id="A0A316YT45"/>
<dbReference type="PANTHER" id="PTHR18806">
    <property type="entry name" value="RBM25 PROTEIN"/>
    <property type="match status" value="1"/>
</dbReference>
<dbReference type="Proteomes" id="UP000245768">
    <property type="component" value="Unassembled WGS sequence"/>
</dbReference>
<reference evidence="4 5" key="1">
    <citation type="journal article" date="2018" name="Mol. Biol. Evol.">
        <title>Broad Genomic Sampling Reveals a Smut Pathogenic Ancestry of the Fungal Clade Ustilaginomycotina.</title>
        <authorList>
            <person name="Kijpornyongpan T."/>
            <person name="Mondo S.J."/>
            <person name="Barry K."/>
            <person name="Sandor L."/>
            <person name="Lee J."/>
            <person name="Lipzen A."/>
            <person name="Pangilinan J."/>
            <person name="LaButti K."/>
            <person name="Hainaut M."/>
            <person name="Henrissat B."/>
            <person name="Grigoriev I.V."/>
            <person name="Spatafora J.W."/>
            <person name="Aime M.C."/>
        </authorList>
    </citation>
    <scope>NUCLEOTIDE SEQUENCE [LARGE SCALE GENOMIC DNA]</scope>
    <source>
        <strain evidence="4 5">MCA 4198</strain>
    </source>
</reference>
<dbReference type="Gene3D" id="3.30.70.330">
    <property type="match status" value="1"/>
</dbReference>
<dbReference type="AlphaFoldDB" id="A0A316YT45"/>
<feature type="compositionally biased region" description="Basic and acidic residues" evidence="2">
    <location>
        <begin position="336"/>
        <end position="406"/>
    </location>
</feature>
<evidence type="ECO:0000313" key="4">
    <source>
        <dbReference type="EMBL" id="PWN92206.1"/>
    </source>
</evidence>
<evidence type="ECO:0000256" key="1">
    <source>
        <dbReference type="PROSITE-ProRule" id="PRU00176"/>
    </source>
</evidence>
<feature type="compositionally biased region" description="Basic and acidic residues" evidence="2">
    <location>
        <begin position="196"/>
        <end position="205"/>
    </location>
</feature>
<feature type="region of interest" description="Disordered" evidence="2">
    <location>
        <begin position="1"/>
        <end position="80"/>
    </location>
</feature>
<protein>
    <recommendedName>
        <fullName evidence="3">RRM domain-containing protein</fullName>
    </recommendedName>
</protein>
<dbReference type="PROSITE" id="PS50102">
    <property type="entry name" value="RRM"/>
    <property type="match status" value="1"/>
</dbReference>
<dbReference type="Gene3D" id="1.20.1390.10">
    <property type="entry name" value="PWI domain"/>
    <property type="match status" value="1"/>
</dbReference>
<dbReference type="FunCoup" id="A0A316YT45">
    <property type="interactions" value="593"/>
</dbReference>
<proteinExistence type="predicted"/>
<feature type="compositionally biased region" description="Basic and acidic residues" evidence="2">
    <location>
        <begin position="546"/>
        <end position="573"/>
    </location>
</feature>
<dbReference type="CDD" id="cd12446">
    <property type="entry name" value="RRM_RBM25"/>
    <property type="match status" value="1"/>
</dbReference>
<feature type="compositionally biased region" description="Basic and acidic residues" evidence="2">
    <location>
        <begin position="245"/>
        <end position="294"/>
    </location>
</feature>
<dbReference type="GeneID" id="37041884"/>
<gene>
    <name evidence="4" type="ORF">FA10DRAFT_259438</name>
</gene>
<feature type="compositionally biased region" description="Low complexity" evidence="2">
    <location>
        <begin position="295"/>
        <end position="309"/>
    </location>
</feature>
<dbReference type="OrthoDB" id="6275295at2759"/>
<dbReference type="SMART" id="SM00360">
    <property type="entry name" value="RRM"/>
    <property type="match status" value="1"/>
</dbReference>
<feature type="compositionally biased region" description="Low complexity" evidence="2">
    <location>
        <begin position="65"/>
        <end position="75"/>
    </location>
</feature>
<feature type="region of interest" description="Disordered" evidence="2">
    <location>
        <begin position="439"/>
        <end position="459"/>
    </location>
</feature>
<dbReference type="InterPro" id="IPR052768">
    <property type="entry name" value="RBM25"/>
</dbReference>
<sequence>MAPLPPRPPPQRAGIGAGGQVPPQYGGPPPQQQFQSPPNMGGYGGPPPAGGMMMPPNGAPPPPHMMNMGMGAGSPSGPPPPMMMGGGQGQLPAGPMPSSAGGVPAHTTLFIGTISAGVSDMWLHQLLQACGQLRSLKRVNASFGFAEFVDPESVLRALAVLTGQELPPQGAANVDNPAAKKKLTVRADEKTRQFLDKYEQERVQTDSDESMEQTARASVESILAQMADPANSHMAEAKPSYDVPSHLKDLPPEELPEEHRGSVLSEIDKFRQASAAREEEKKRMERIQKMEKMRPAGAGDPGAANGRGDSSMGGPNDKQSYLRPVDFVGASSSQQHYRDEERNLGPDERDEREEARRKEREKEETARAGAESERRYLNHERQRLSHWERELGKERAEEARREKEASHLGKILSEWDQEKEEAQDMFYADRSRWRRMRASLRDRENKADEEDAKLEEEEKEQARIEAERFLERQAKEMAELAEQQRAAGILVPGATTHAPLKLNKIAALDGASNAGPGPGLAAPTTGVLGEAEDEDEEGRKRRSRLAKIELDDDISKQQREDALRQEKRTKLEEGLPSDQNELLALVPKWDHIDELAVERSYRKLLDEGITESVGEPVPDMVDELVKKLRNRPTSRDLVNIIEPVLEEEAPPLVAKLWRIVIADTYSAADGL</sequence>
<dbReference type="PANTHER" id="PTHR18806:SF4">
    <property type="entry name" value="RNA-BINDING PROTEIN 25"/>
    <property type="match status" value="1"/>
</dbReference>
<dbReference type="GO" id="GO:0003729">
    <property type="term" value="F:mRNA binding"/>
    <property type="evidence" value="ECO:0007669"/>
    <property type="project" value="TreeGrafter"/>
</dbReference>
<dbReference type="Pfam" id="PF00076">
    <property type="entry name" value="RRM_1"/>
    <property type="match status" value="1"/>
</dbReference>
<dbReference type="InterPro" id="IPR012677">
    <property type="entry name" value="Nucleotide-bd_a/b_plait_sf"/>
</dbReference>
<feature type="region of interest" description="Disordered" evidence="2">
    <location>
        <begin position="196"/>
        <end position="215"/>
    </location>
</feature>
<dbReference type="RefSeq" id="XP_025379404.1">
    <property type="nucleotide sequence ID" value="XM_025519968.1"/>
</dbReference>
<feature type="region of interest" description="Disordered" evidence="2">
    <location>
        <begin position="232"/>
        <end position="406"/>
    </location>
</feature>
<feature type="compositionally biased region" description="Acidic residues" evidence="2">
    <location>
        <begin position="447"/>
        <end position="459"/>
    </location>
</feature>
<feature type="compositionally biased region" description="Pro residues" evidence="2">
    <location>
        <begin position="1"/>
        <end position="11"/>
    </location>
</feature>
<dbReference type="InterPro" id="IPR000504">
    <property type="entry name" value="RRM_dom"/>
</dbReference>
<dbReference type="InterPro" id="IPR035979">
    <property type="entry name" value="RBD_domain_sf"/>
</dbReference>
<keyword evidence="5" id="KW-1185">Reference proteome</keyword>
<accession>A0A316YT45</accession>
<feature type="domain" description="RRM" evidence="3">
    <location>
        <begin position="107"/>
        <end position="190"/>
    </location>
</feature>
<organism evidence="4 5">
    <name type="scientific">Acaromyces ingoldii</name>
    <dbReference type="NCBI Taxonomy" id="215250"/>
    <lineage>
        <taxon>Eukaryota</taxon>
        <taxon>Fungi</taxon>
        <taxon>Dikarya</taxon>
        <taxon>Basidiomycota</taxon>
        <taxon>Ustilaginomycotina</taxon>
        <taxon>Exobasidiomycetes</taxon>
        <taxon>Exobasidiales</taxon>
        <taxon>Cryptobasidiaceae</taxon>
        <taxon>Acaromyces</taxon>
    </lineage>
</organism>
<dbReference type="InterPro" id="IPR034268">
    <property type="entry name" value="RBM25_RRM"/>
</dbReference>
<dbReference type="GO" id="GO:0005681">
    <property type="term" value="C:spliceosomal complex"/>
    <property type="evidence" value="ECO:0007669"/>
    <property type="project" value="TreeGrafter"/>
</dbReference>
<evidence type="ECO:0000256" key="2">
    <source>
        <dbReference type="SAM" id="MobiDB-lite"/>
    </source>
</evidence>
<feature type="region of interest" description="Disordered" evidence="2">
    <location>
        <begin position="509"/>
        <end position="573"/>
    </location>
</feature>
<evidence type="ECO:0000313" key="5">
    <source>
        <dbReference type="Proteomes" id="UP000245768"/>
    </source>
</evidence>
<dbReference type="SUPFAM" id="SSF54928">
    <property type="entry name" value="RNA-binding domain, RBD"/>
    <property type="match status" value="1"/>
</dbReference>